<dbReference type="AlphaFoldDB" id="A0A941GV39"/>
<name>A0A941GV39_9CHRO</name>
<dbReference type="InterPro" id="IPR023214">
    <property type="entry name" value="HAD_sf"/>
</dbReference>
<protein>
    <submittedName>
        <fullName evidence="1">TIGR01548 family HAD-type hydrolase</fullName>
    </submittedName>
</protein>
<dbReference type="Proteomes" id="UP000767446">
    <property type="component" value="Unassembled WGS sequence"/>
</dbReference>
<evidence type="ECO:0000313" key="1">
    <source>
        <dbReference type="EMBL" id="MBR8829217.1"/>
    </source>
</evidence>
<dbReference type="GO" id="GO:0008967">
    <property type="term" value="F:phosphoglycolate phosphatase activity"/>
    <property type="evidence" value="ECO:0007669"/>
    <property type="project" value="TreeGrafter"/>
</dbReference>
<comment type="caution">
    <text evidence="1">The sequence shown here is derived from an EMBL/GenBank/DDBJ whole genome shotgun (WGS) entry which is preliminary data.</text>
</comment>
<dbReference type="Gene3D" id="3.40.50.1000">
    <property type="entry name" value="HAD superfamily/HAD-like"/>
    <property type="match status" value="1"/>
</dbReference>
<dbReference type="InterPro" id="IPR036412">
    <property type="entry name" value="HAD-like_sf"/>
</dbReference>
<dbReference type="NCBIfam" id="TIGR01548">
    <property type="entry name" value="HAD-SF-IA-hyp1"/>
    <property type="match status" value="1"/>
</dbReference>
<dbReference type="PANTHER" id="PTHR43434">
    <property type="entry name" value="PHOSPHOGLYCOLATE PHOSPHATASE"/>
    <property type="match status" value="1"/>
</dbReference>
<dbReference type="SUPFAM" id="SSF56784">
    <property type="entry name" value="HAD-like"/>
    <property type="match status" value="1"/>
</dbReference>
<accession>A0A941GV39</accession>
<reference evidence="1" key="1">
    <citation type="submission" date="2021-02" db="EMBL/GenBank/DDBJ databases">
        <title>Metagenome analyses of Stigonema ocellatum DSM 106950, Chlorogloea purpurea SAG 13.99 and Gomphosphaeria aponina DSM 107014.</title>
        <authorList>
            <person name="Marter P."/>
            <person name="Huang S."/>
        </authorList>
    </citation>
    <scope>NUCLEOTIDE SEQUENCE</scope>
    <source>
        <strain evidence="1">JP213</strain>
    </source>
</reference>
<keyword evidence="1" id="KW-0378">Hydrolase</keyword>
<dbReference type="Pfam" id="PF00702">
    <property type="entry name" value="Hydrolase"/>
    <property type="match status" value="1"/>
</dbReference>
<proteinExistence type="predicted"/>
<dbReference type="EMBL" id="JADQBC010000117">
    <property type="protein sequence ID" value="MBR8829217.1"/>
    <property type="molecule type" value="Genomic_DNA"/>
</dbReference>
<organism evidence="1 2">
    <name type="scientific">Gomphosphaeria aponina SAG 52.96 = DSM 107014</name>
    <dbReference type="NCBI Taxonomy" id="1521640"/>
    <lineage>
        <taxon>Bacteria</taxon>
        <taxon>Bacillati</taxon>
        <taxon>Cyanobacteriota</taxon>
        <taxon>Cyanophyceae</taxon>
        <taxon>Oscillatoriophycideae</taxon>
        <taxon>Chroococcales</taxon>
        <taxon>Gomphosphaeriaceae</taxon>
        <taxon>Gomphosphaeria</taxon>
    </lineage>
</organism>
<dbReference type="NCBIfam" id="TIGR01549">
    <property type="entry name" value="HAD-SF-IA-v1"/>
    <property type="match status" value="1"/>
</dbReference>
<sequence length="255" mass="28455">MIVIFDIDGVVRDVGGSYRRAIADTVAHFTNGLYRPTMEDIDQLKSEGVWNNDWKASQELIYRYFQAAGQEPSQINLNYNNLVDFFQSRYRGTDPENWNGYITTEPLLLQSKYLAQLTASGINWGFFSGATRGSAEYVLKKRLGLENPVLIAMEDAPGKPDPTGLFAAVQLLETPRANTPVIYVGDTVADIYTIVQARKIHPERLWIAVGILPPHVQLNPEVQNAYTAQLKEAGAAIIFKNVQQLTPQAISNILL</sequence>
<gene>
    <name evidence="1" type="ORF">DSM107014_15185</name>
</gene>
<dbReference type="InterPro" id="IPR006438">
    <property type="entry name" value="HAD-SF_TIGR01548"/>
</dbReference>
<dbReference type="InterPro" id="IPR050155">
    <property type="entry name" value="HAD-like_hydrolase_sf"/>
</dbReference>
<dbReference type="PANTHER" id="PTHR43434:SF1">
    <property type="entry name" value="PHOSPHOGLYCOLATE PHOSPHATASE"/>
    <property type="match status" value="1"/>
</dbReference>
<dbReference type="InterPro" id="IPR006439">
    <property type="entry name" value="HAD-SF_hydro_IA"/>
</dbReference>
<evidence type="ECO:0000313" key="2">
    <source>
        <dbReference type="Proteomes" id="UP000767446"/>
    </source>
</evidence>
<dbReference type="GO" id="GO:0006281">
    <property type="term" value="P:DNA repair"/>
    <property type="evidence" value="ECO:0007669"/>
    <property type="project" value="TreeGrafter"/>
</dbReference>